<dbReference type="AlphaFoldDB" id="A0A2B4SSP7"/>
<dbReference type="GO" id="GO:0007169">
    <property type="term" value="P:cell surface receptor protein tyrosine kinase signaling pathway"/>
    <property type="evidence" value="ECO:0007669"/>
    <property type="project" value="TreeGrafter"/>
</dbReference>
<keyword evidence="8" id="KW-1015">Disulfide bond</keyword>
<dbReference type="Pfam" id="PF07714">
    <property type="entry name" value="PK_Tyr_Ser-Thr"/>
    <property type="match status" value="1"/>
</dbReference>
<dbReference type="STRING" id="50429.A0A2B4SSP7"/>
<evidence type="ECO:0000313" key="21">
    <source>
        <dbReference type="Proteomes" id="UP000225706"/>
    </source>
</evidence>
<dbReference type="GO" id="GO:0004714">
    <property type="term" value="F:transmembrane receptor protein tyrosine kinase activity"/>
    <property type="evidence" value="ECO:0007669"/>
    <property type="project" value="UniProtKB-EC"/>
</dbReference>
<dbReference type="GO" id="GO:0005524">
    <property type="term" value="F:ATP binding"/>
    <property type="evidence" value="ECO:0007669"/>
    <property type="project" value="UniProtKB-UniRule"/>
</dbReference>
<evidence type="ECO:0000256" key="12">
    <source>
        <dbReference type="ARBA" id="ARBA00051243"/>
    </source>
</evidence>
<keyword evidence="14 16" id="KW-0547">Nucleotide-binding</keyword>
<feature type="domain" description="Ig-like" evidence="19">
    <location>
        <begin position="45"/>
        <end position="145"/>
    </location>
</feature>
<evidence type="ECO:0000256" key="4">
    <source>
        <dbReference type="ARBA" id="ARBA00022692"/>
    </source>
</evidence>
<keyword evidence="5" id="KW-0677">Repeat</keyword>
<dbReference type="SUPFAM" id="SSF56112">
    <property type="entry name" value="Protein kinase-like (PK-like)"/>
    <property type="match status" value="1"/>
</dbReference>
<keyword evidence="3" id="KW-1003">Cell membrane</keyword>
<dbReference type="CDD" id="cd00192">
    <property type="entry name" value="PTKc"/>
    <property type="match status" value="1"/>
</dbReference>
<dbReference type="Gene3D" id="1.10.510.10">
    <property type="entry name" value="Transferase(Phosphotransferase) domain 1"/>
    <property type="match status" value="1"/>
</dbReference>
<evidence type="ECO:0000256" key="14">
    <source>
        <dbReference type="PIRSR" id="PIRSR000615-2"/>
    </source>
</evidence>
<dbReference type="PRINTS" id="PR00109">
    <property type="entry name" value="TYRKINASE"/>
</dbReference>
<dbReference type="InterPro" id="IPR003599">
    <property type="entry name" value="Ig_sub"/>
</dbReference>
<evidence type="ECO:0000256" key="2">
    <source>
        <dbReference type="ARBA" id="ARBA00004236"/>
    </source>
</evidence>
<evidence type="ECO:0000256" key="9">
    <source>
        <dbReference type="ARBA" id="ARBA00023170"/>
    </source>
</evidence>
<dbReference type="InterPro" id="IPR007110">
    <property type="entry name" value="Ig-like_dom"/>
</dbReference>
<dbReference type="SMART" id="SM00408">
    <property type="entry name" value="IGc2"/>
    <property type="match status" value="3"/>
</dbReference>
<feature type="domain" description="Protein kinase" evidence="18">
    <location>
        <begin position="516"/>
        <end position="760"/>
    </location>
</feature>
<proteinExistence type="predicted"/>
<dbReference type="InterPro" id="IPR011009">
    <property type="entry name" value="Kinase-like_dom_sf"/>
</dbReference>
<dbReference type="Gene3D" id="2.60.40.10">
    <property type="entry name" value="Immunoglobulins"/>
    <property type="match status" value="3"/>
</dbReference>
<keyword evidence="9 20" id="KW-0675">Receptor</keyword>
<evidence type="ECO:0000256" key="6">
    <source>
        <dbReference type="ARBA" id="ARBA00022989"/>
    </source>
</evidence>
<dbReference type="GO" id="GO:0005886">
    <property type="term" value="C:plasma membrane"/>
    <property type="evidence" value="ECO:0007669"/>
    <property type="project" value="UniProtKB-SubCell"/>
</dbReference>
<dbReference type="InterPro" id="IPR017441">
    <property type="entry name" value="Protein_kinase_ATP_BS"/>
</dbReference>
<dbReference type="SUPFAM" id="SSF48726">
    <property type="entry name" value="Immunoglobulin"/>
    <property type="match status" value="3"/>
</dbReference>
<comment type="caution">
    <text evidence="20">The sequence shown here is derived from an EMBL/GenBank/DDBJ whole genome shotgun (WGS) entry which is preliminary data.</text>
</comment>
<evidence type="ECO:0000313" key="20">
    <source>
        <dbReference type="EMBL" id="PFX32113.1"/>
    </source>
</evidence>
<evidence type="ECO:0000256" key="3">
    <source>
        <dbReference type="ARBA" id="ARBA00022475"/>
    </source>
</evidence>
<dbReference type="InterPro" id="IPR050122">
    <property type="entry name" value="RTK"/>
</dbReference>
<evidence type="ECO:0000256" key="11">
    <source>
        <dbReference type="ARBA" id="ARBA00023319"/>
    </source>
</evidence>
<dbReference type="PANTHER" id="PTHR24416:SF622">
    <property type="entry name" value="PROTEIN KINASE DOMAIN-CONTAINING PROTEIN"/>
    <property type="match status" value="1"/>
</dbReference>
<comment type="catalytic activity">
    <reaction evidence="12">
        <text>L-tyrosyl-[protein] + ATP = O-phospho-L-tyrosyl-[protein] + ADP + H(+)</text>
        <dbReference type="Rhea" id="RHEA:10596"/>
        <dbReference type="Rhea" id="RHEA-COMP:10136"/>
        <dbReference type="Rhea" id="RHEA-COMP:20101"/>
        <dbReference type="ChEBI" id="CHEBI:15378"/>
        <dbReference type="ChEBI" id="CHEBI:30616"/>
        <dbReference type="ChEBI" id="CHEBI:46858"/>
        <dbReference type="ChEBI" id="CHEBI:61978"/>
        <dbReference type="ChEBI" id="CHEBI:456216"/>
        <dbReference type="EC" id="2.7.10.1"/>
    </reaction>
</comment>
<dbReference type="InterPro" id="IPR001245">
    <property type="entry name" value="Ser-Thr/Tyr_kinase_cat_dom"/>
</dbReference>
<name>A0A2B4SSP7_STYPI</name>
<dbReference type="PROSITE" id="PS50011">
    <property type="entry name" value="PROTEIN_KINASE_DOM"/>
    <property type="match status" value="1"/>
</dbReference>
<evidence type="ECO:0000256" key="16">
    <source>
        <dbReference type="PROSITE-ProRule" id="PRU10141"/>
    </source>
</evidence>
<evidence type="ECO:0000256" key="5">
    <source>
        <dbReference type="ARBA" id="ARBA00022737"/>
    </source>
</evidence>
<feature type="binding site" evidence="15">
    <location>
        <position position="670"/>
    </location>
    <ligand>
        <name>Mg(2+)</name>
        <dbReference type="ChEBI" id="CHEBI:18420"/>
    </ligand>
</feature>
<dbReference type="FunFam" id="2.60.40.10:FF:000005">
    <property type="entry name" value="Neuronal cell adhesion molecule"/>
    <property type="match status" value="1"/>
</dbReference>
<keyword evidence="21" id="KW-1185">Reference proteome</keyword>
<dbReference type="PANTHER" id="PTHR24416">
    <property type="entry name" value="TYROSINE-PROTEIN KINASE RECEPTOR"/>
    <property type="match status" value="1"/>
</dbReference>
<evidence type="ECO:0000256" key="1">
    <source>
        <dbReference type="ARBA" id="ARBA00004167"/>
    </source>
</evidence>
<keyword evidence="7" id="KW-0472">Membrane</keyword>
<dbReference type="PROSITE" id="PS50835">
    <property type="entry name" value="IG_LIKE"/>
    <property type="match status" value="3"/>
</dbReference>
<keyword evidence="14 16" id="KW-0067">ATP-binding</keyword>
<feature type="domain" description="Ig-like" evidence="19">
    <location>
        <begin position="258"/>
        <end position="349"/>
    </location>
</feature>
<feature type="active site" description="Proton acceptor" evidence="13">
    <location>
        <position position="652"/>
    </location>
</feature>
<dbReference type="SMART" id="SM00409">
    <property type="entry name" value="IG"/>
    <property type="match status" value="3"/>
</dbReference>
<reference evidence="21" key="1">
    <citation type="journal article" date="2017" name="bioRxiv">
        <title>Comparative analysis of the genomes of Stylophora pistillata and Acropora digitifera provides evidence for extensive differences between species of corals.</title>
        <authorList>
            <person name="Voolstra C.R."/>
            <person name="Li Y."/>
            <person name="Liew Y.J."/>
            <person name="Baumgarten S."/>
            <person name="Zoccola D."/>
            <person name="Flot J.-F."/>
            <person name="Tambutte S."/>
            <person name="Allemand D."/>
            <person name="Aranda M."/>
        </authorList>
    </citation>
    <scope>NUCLEOTIDE SEQUENCE [LARGE SCALE GENOMIC DNA]</scope>
</reference>
<dbReference type="InterPro" id="IPR008266">
    <property type="entry name" value="Tyr_kinase_AS"/>
</dbReference>
<feature type="chain" id="PRO_5012089443" evidence="17">
    <location>
        <begin position="33"/>
        <end position="760"/>
    </location>
</feature>
<dbReference type="InterPro" id="IPR003598">
    <property type="entry name" value="Ig_sub2"/>
</dbReference>
<keyword evidence="6" id="KW-1133">Transmembrane helix</keyword>
<evidence type="ECO:0000256" key="17">
    <source>
        <dbReference type="SAM" id="SignalP"/>
    </source>
</evidence>
<dbReference type="InterPro" id="IPR013098">
    <property type="entry name" value="Ig_I-set"/>
</dbReference>
<keyword evidence="11" id="KW-0393">Immunoglobulin domain</keyword>
<dbReference type="PROSITE" id="PS00109">
    <property type="entry name" value="PROTEIN_KINASE_TYR"/>
    <property type="match status" value="1"/>
</dbReference>
<evidence type="ECO:0000259" key="18">
    <source>
        <dbReference type="PROSITE" id="PS50011"/>
    </source>
</evidence>
<dbReference type="GO" id="GO:0046872">
    <property type="term" value="F:metal ion binding"/>
    <property type="evidence" value="ECO:0007669"/>
    <property type="project" value="UniProtKB-KW"/>
</dbReference>
<dbReference type="InterPro" id="IPR000719">
    <property type="entry name" value="Prot_kinase_dom"/>
</dbReference>
<sequence length="760" mass="84830">MTRMLNTHRLGDAGNCLLLLFVTSALTNLSPAEMTKKCNRWTVIPEMNISSSPPNRALALGEAINMTCVAWPKPGDKLFPRRRIKYIQWDDSRGRSVGIKCQDSKLSLKVLCTLPLKRLTLEQFGNYTCEAENDYDGYCRQKTVEIRRQAFLVLETVDNPKNQTVIAGINVTLNCTAKGHPMPFITWRKNNGTLAFQSNPRRKVIEITLDDERIHSQLVIDDVKNEDKGKYHCVANNTAGEKASNLTFLFIEDLDNWARIVEDPVNQTSFFGSNVTFNCSAAGLPKPIITWFKNNNSNALDSNPRARVIQISLEDKTITQSQLSIRGVKEEDEGKYYCVTKGSAGEAASKYAFLFIKHLGEDNMDGKEINVICTTYKDLAEGIPKHENADTNGSAPSVVNVVAPLEDVEKRNTSMHLKRKYHAQDDGNADSILRASSEGSKIPTPPDVGDKHLRNLIFEKHDHAEKLLNSRGGHLNAAYSCSDVNLNLHQDSGSDQMLTSLNIKLEEREKGVDDLQVLDEVLGEGEYGIVYKGRYGGKNGSITDVAVKKLKDNAGTLAKAALLNEIRTLKQAGRHPNIVNLIGTWTHGETTLVVTELVRGGSLESLLRSKDDGSSEYANVCCKLNDRQLLNIALQVAFGMQHLEERKCIHCDLAARNVFINPNMVAKVGDFGLARNISDDGLYIKTSCGKVPWRWSSLESLRDRVYTSQSDVWSFGILLWEIATYGKVPYPDVESPFSLRTYINIMDDDIRVDEKQKLNV</sequence>
<evidence type="ECO:0000256" key="10">
    <source>
        <dbReference type="ARBA" id="ARBA00023180"/>
    </source>
</evidence>
<keyword evidence="15" id="KW-0460">Magnesium</keyword>
<gene>
    <name evidence="20" type="primary">Fgfr4</name>
    <name evidence="20" type="ORF">AWC38_SpisGene3039</name>
</gene>
<dbReference type="FunFam" id="2.60.40.10:FF:000032">
    <property type="entry name" value="palladin isoform X1"/>
    <property type="match status" value="1"/>
</dbReference>
<keyword evidence="4" id="KW-0812">Transmembrane</keyword>
<evidence type="ECO:0000256" key="15">
    <source>
        <dbReference type="PIRSR" id="PIRSR000615-3"/>
    </source>
</evidence>
<accession>A0A2B4SSP7</accession>
<dbReference type="InterPro" id="IPR013783">
    <property type="entry name" value="Ig-like_fold"/>
</dbReference>
<dbReference type="PROSITE" id="PS00107">
    <property type="entry name" value="PROTEIN_KINASE_ATP"/>
    <property type="match status" value="1"/>
</dbReference>
<protein>
    <submittedName>
        <fullName evidence="20">Fibroblast growth factor receptor 4</fullName>
    </submittedName>
</protein>
<feature type="binding site" evidence="16">
    <location>
        <position position="549"/>
    </location>
    <ligand>
        <name>ATP</name>
        <dbReference type="ChEBI" id="CHEBI:30616"/>
    </ligand>
</feature>
<feature type="signal peptide" evidence="17">
    <location>
        <begin position="1"/>
        <end position="32"/>
    </location>
</feature>
<dbReference type="Pfam" id="PF07679">
    <property type="entry name" value="I-set"/>
    <property type="match status" value="1"/>
</dbReference>
<dbReference type="Proteomes" id="UP000225706">
    <property type="component" value="Unassembled WGS sequence"/>
</dbReference>
<evidence type="ECO:0000256" key="8">
    <source>
        <dbReference type="ARBA" id="ARBA00023157"/>
    </source>
</evidence>
<dbReference type="Pfam" id="PF13927">
    <property type="entry name" value="Ig_3"/>
    <property type="match status" value="1"/>
</dbReference>
<dbReference type="GO" id="GO:0043235">
    <property type="term" value="C:receptor complex"/>
    <property type="evidence" value="ECO:0007669"/>
    <property type="project" value="TreeGrafter"/>
</dbReference>
<feature type="domain" description="Ig-like" evidence="19">
    <location>
        <begin position="149"/>
        <end position="247"/>
    </location>
</feature>
<dbReference type="EMBL" id="LSMT01000027">
    <property type="protein sequence ID" value="PFX32113.1"/>
    <property type="molecule type" value="Genomic_DNA"/>
</dbReference>
<dbReference type="PIRSF" id="PIRSF000615">
    <property type="entry name" value="TyrPK_CSF1-R"/>
    <property type="match status" value="1"/>
</dbReference>
<dbReference type="Gene3D" id="3.30.200.20">
    <property type="entry name" value="Phosphorylase Kinase, domain 1"/>
    <property type="match status" value="1"/>
</dbReference>
<dbReference type="OrthoDB" id="4062651at2759"/>
<feature type="binding site" evidence="14">
    <location>
        <position position="656"/>
    </location>
    <ligand>
        <name>ATP</name>
        <dbReference type="ChEBI" id="CHEBI:30616"/>
    </ligand>
</feature>
<keyword evidence="15" id="KW-0479">Metal-binding</keyword>
<feature type="binding site" evidence="15">
    <location>
        <position position="657"/>
    </location>
    <ligand>
        <name>Mg(2+)</name>
        <dbReference type="ChEBI" id="CHEBI:18420"/>
    </ligand>
</feature>
<evidence type="ECO:0000256" key="7">
    <source>
        <dbReference type="ARBA" id="ARBA00023136"/>
    </source>
</evidence>
<keyword evidence="17" id="KW-0732">Signal</keyword>
<organism evidence="20 21">
    <name type="scientific">Stylophora pistillata</name>
    <name type="common">Smooth cauliflower coral</name>
    <dbReference type="NCBI Taxonomy" id="50429"/>
    <lineage>
        <taxon>Eukaryota</taxon>
        <taxon>Metazoa</taxon>
        <taxon>Cnidaria</taxon>
        <taxon>Anthozoa</taxon>
        <taxon>Hexacorallia</taxon>
        <taxon>Scleractinia</taxon>
        <taxon>Astrocoeniina</taxon>
        <taxon>Pocilloporidae</taxon>
        <taxon>Stylophora</taxon>
    </lineage>
</organism>
<feature type="binding site" evidence="14">
    <location>
        <begin position="523"/>
        <end position="530"/>
    </location>
    <ligand>
        <name>ATP</name>
        <dbReference type="ChEBI" id="CHEBI:30616"/>
    </ligand>
</feature>
<dbReference type="InterPro" id="IPR036179">
    <property type="entry name" value="Ig-like_dom_sf"/>
</dbReference>
<evidence type="ECO:0000259" key="19">
    <source>
        <dbReference type="PROSITE" id="PS50835"/>
    </source>
</evidence>
<keyword evidence="10" id="KW-0325">Glycoprotein</keyword>
<feature type="binding site" evidence="14">
    <location>
        <position position="548"/>
    </location>
    <ligand>
        <name>ATP</name>
        <dbReference type="ChEBI" id="CHEBI:30616"/>
    </ligand>
</feature>
<evidence type="ECO:0000256" key="13">
    <source>
        <dbReference type="PIRSR" id="PIRSR000615-1"/>
    </source>
</evidence>
<comment type="subcellular location">
    <subcellularLocation>
        <location evidence="2">Cell membrane</location>
    </subcellularLocation>
    <subcellularLocation>
        <location evidence="1">Membrane</location>
        <topology evidence="1">Single-pass membrane protein</topology>
    </subcellularLocation>
</comment>